<evidence type="ECO:0000256" key="5">
    <source>
        <dbReference type="SAM" id="MobiDB-lite"/>
    </source>
</evidence>
<dbReference type="InterPro" id="IPR056823">
    <property type="entry name" value="TEN-like_YD-shell"/>
</dbReference>
<dbReference type="InterPro" id="IPR050708">
    <property type="entry name" value="T6SS_VgrG/RHS"/>
</dbReference>
<proteinExistence type="predicted"/>
<dbReference type="RefSeq" id="WP_345035775.1">
    <property type="nucleotide sequence ID" value="NZ_BAAAYL010000001.1"/>
</dbReference>
<evidence type="ECO:0000313" key="8">
    <source>
        <dbReference type="Proteomes" id="UP001499990"/>
    </source>
</evidence>
<dbReference type="Gene3D" id="2.180.10.10">
    <property type="entry name" value="RHS repeat-associated core"/>
    <property type="match status" value="2"/>
</dbReference>
<keyword evidence="4" id="KW-0843">Virulence</keyword>
<comment type="subcellular location">
    <subcellularLocation>
        <location evidence="1">Secreted</location>
    </subcellularLocation>
</comment>
<dbReference type="Pfam" id="PF25023">
    <property type="entry name" value="TEN_YD-shell"/>
    <property type="match status" value="1"/>
</dbReference>
<dbReference type="PANTHER" id="PTHR32305:SF17">
    <property type="entry name" value="TRNA NUCLEASE WAPA"/>
    <property type="match status" value="1"/>
</dbReference>
<dbReference type="EMBL" id="BAAAYL010000001">
    <property type="protein sequence ID" value="GAA3370766.1"/>
    <property type="molecule type" value="Genomic_DNA"/>
</dbReference>
<organism evidence="7 8">
    <name type="scientific">Streptomyces sannanensis</name>
    <dbReference type="NCBI Taxonomy" id="285536"/>
    <lineage>
        <taxon>Bacteria</taxon>
        <taxon>Bacillati</taxon>
        <taxon>Actinomycetota</taxon>
        <taxon>Actinomycetes</taxon>
        <taxon>Kitasatosporales</taxon>
        <taxon>Streptomycetaceae</taxon>
        <taxon>Streptomyces</taxon>
    </lineage>
</organism>
<evidence type="ECO:0000256" key="3">
    <source>
        <dbReference type="ARBA" id="ARBA00022737"/>
    </source>
</evidence>
<evidence type="ECO:0000256" key="2">
    <source>
        <dbReference type="ARBA" id="ARBA00022525"/>
    </source>
</evidence>
<protein>
    <submittedName>
        <fullName evidence="7">RHS repeat-associated core domain-containing protein</fullName>
    </submittedName>
</protein>
<feature type="region of interest" description="Disordered" evidence="5">
    <location>
        <begin position="47"/>
        <end position="68"/>
    </location>
</feature>
<feature type="compositionally biased region" description="Basic and acidic residues" evidence="5">
    <location>
        <begin position="48"/>
        <end position="57"/>
    </location>
</feature>
<keyword evidence="2" id="KW-0964">Secreted</keyword>
<dbReference type="InterPro" id="IPR003284">
    <property type="entry name" value="Sal_SpvB"/>
</dbReference>
<feature type="domain" description="Teneurin-like YD-shell" evidence="6">
    <location>
        <begin position="1594"/>
        <end position="1854"/>
    </location>
</feature>
<sequence>MAFAADADPLGRPDLKAPQASRVSPFSAKVNKKTAALLEQAAAAGRADAARAKKDQSRTVTWPTKGSATLDLTTGRTAQASPGALPLVLAERHATTTAKTAKQPPTADKVKVTVLDQKAAQRLGVKGVVLTVTGPATGGSAQLGINYGKFASAYGGDWAGRLQVQRLPDCALTAPTDAKCRTRTPLKYTNHRRQNRIDAQLAFTTNPAATSSASSDGRTMVLALAAGTTSSTGDYKATPLSASSTWDAGGSSGTFTWSYPLRVPPSAAGPQPDLTLSYDSGSVDGRTASSNNQGTVLGEGFDITSSYIERKYGACDDDGQTDKFDLCWKYDNASLVLNGKATELVKDDTTGQWRLKSDDASTVTRSTGAENGDDDGEYWTVITGNGTKYVFGLNKLDGAAATDRTDSVWTVPVFGDDPGEPGYADGTTFSGRSKKQAWRWNLDYVVDTHGNAMSYWYEAETNNYDDLGDDTIGTRYTRGGYLKEIRYGQRAGALFTSAPGSPAASDKVTFSYAERCLASGTGCDSLTDTTRDNWPDVPFDAVCKDGDKCTGNVGPTFFTRKRMTGITTHAWNAALATEDFERVDSWAFTQQYLDPGDTGDSTDQSLWLKEIKHTGQHGTPITLPPVVFDHEFRTNRVDGPGDNILPLNKPRLRGITSEAGAQTLVTYMPAECLAGQSKPKLDENTKRCYPVYWSPNGEKDPILDWFQKYPVQAVSTIDTHGGAEPTLHTYTYSGGGAWHYNEDPLVKEKERTWSVWRGFGKVTHLTGLSTRTQSKTVTVYLRGMNADRVLSADGKTPDPTARRSVMVSGIKAPSVTDYEQYAGMTRESATYNGAQEVSGTINDPWSKLTAVQHRSYADTEAYYVRTAATHSRTNVTTSGTPVDRVRTTATTYDAYGMAGTVEDKGDDAVTGDEKCTRIWYARNDAVGINSLVSRTRTVAKPCATADSALDLPVDSSRAGDVISDTATRYDSAVSWTASQTPTKGEVQWTGRASGYYTDDQPSWQKVSTTTYDALGRPLTVMDVDGTTTATTTYTPAAAGPLTGMSVTNAKSHKTTSVLDFATGAALKVTDPNSKVTESEFDSLGRVTKVWLANRSKVLGKTPNQVYDYSISATAPSWVSTGTLNGQASGYNTSFEIYDSLLRSRQVQSPSPSGGRLIAQTLYDERGLVASSQADIWDEKTAPGGTIVQTDGGQAPMQTDSTYDGAGRAVKAVTKVGGVPRWTVDTTYTGDTVATSAPAGGQATAVITNALGQTVERREYAGPQPTGTDHTTTKYVYTPAGQQQTVEGPDQKAWSYTYDLHGRQVRATDPDKGGTSSSYNTLDQVESTTDAEARTLTYEYDVLGRRTGMWNGAKTDTNKLAAWTFDTLAKGQQDTAVRYEGGAAGKAYTKKVTGYDSLYQVTESQLLLPSTDPLVTAGVSSTLSFSTVYNLDGTIKQSGNPAVAGLASEIVSNTFGLLGQQLTSSGTSGYLQAAAYSQTGDLRQLSLGTNPTSTKKTYLNYDYEYGTRRLTRSFVTDDVHGYMPQELKFTQDDAGNVTSIFDATTLGGTGKADYQCFTYDGHRRMTEAWTPKTADCAASGRTMANLDGAAPYWTSYTYTASGQRKTETQHTSSGNSTTTYTYGTTNNQPHPLTKTVNGTTTKTYTYDKTGNTTSRPGTQAQQTLTWNAEGKLVSTTEPAAGTKPALNTTYLYDASGELLIRRAAGDGDTVLYLGGTEVRLNVKGTTKTLSGTRYYTAAGQTIAVRTATAGVSGTKLNWLAADHHGTSSLAMDATALAITKRHTTPFGAPRGTQPTTWPDDKSFLGKPADTTTGLTHIGAREYDPAIGQFISIDPLLEVDKHQSINGYSYGHNNPVTNSDPSGLGVPECHTGVITGCNNGVPDSDSVYHPEKEPGSGGDEGTAPTDSKGHTQGGPLTCTGTGLTTYCTKNGPTDSDVNFGNFLKSLMPNGPLISALQGDWDEALRKLKHEDICPPGGPHLCDEYATGTVEIGGVSALGKGAAGAAARKALWDTDATDITKGWAKIVYFHRPGGLGVDESKGVFTGQAKHVKKLIEETIERGHGKPNTPDPVTRKPRDGILYEYDFGRKVGVLSKNEGGYDASGIRVIVNPDGTLRTAHPINKLFP</sequence>
<dbReference type="Proteomes" id="UP001499990">
    <property type="component" value="Unassembled WGS sequence"/>
</dbReference>
<name>A0ABP6S8X8_9ACTN</name>
<feature type="region of interest" description="Disordered" evidence="5">
    <location>
        <begin position="1878"/>
        <end position="1914"/>
    </location>
</feature>
<feature type="compositionally biased region" description="Polar residues" evidence="5">
    <location>
        <begin position="58"/>
        <end position="68"/>
    </location>
</feature>
<feature type="region of interest" description="Disordered" evidence="5">
    <location>
        <begin position="1782"/>
        <end position="1803"/>
    </location>
</feature>
<accession>A0ABP6S8X8</accession>
<keyword evidence="8" id="KW-1185">Reference proteome</keyword>
<reference evidence="8" key="1">
    <citation type="journal article" date="2019" name="Int. J. Syst. Evol. Microbiol.">
        <title>The Global Catalogue of Microorganisms (GCM) 10K type strain sequencing project: providing services to taxonomists for standard genome sequencing and annotation.</title>
        <authorList>
            <consortium name="The Broad Institute Genomics Platform"/>
            <consortium name="The Broad Institute Genome Sequencing Center for Infectious Disease"/>
            <person name="Wu L."/>
            <person name="Ma J."/>
        </authorList>
    </citation>
    <scope>NUCLEOTIDE SEQUENCE [LARGE SCALE GENOMIC DNA]</scope>
    <source>
        <strain evidence="8">JCM 9651</strain>
    </source>
</reference>
<gene>
    <name evidence="7" type="ORF">GCM10020367_18700</name>
</gene>
<dbReference type="InterPro" id="IPR022385">
    <property type="entry name" value="Rhs_assc_core"/>
</dbReference>
<keyword evidence="3" id="KW-0677">Repeat</keyword>
<dbReference type="Pfam" id="PF03534">
    <property type="entry name" value="SpvB"/>
    <property type="match status" value="1"/>
</dbReference>
<comment type="caution">
    <text evidence="7">The sequence shown here is derived from an EMBL/GenBank/DDBJ whole genome shotgun (WGS) entry which is preliminary data.</text>
</comment>
<evidence type="ECO:0000256" key="1">
    <source>
        <dbReference type="ARBA" id="ARBA00004613"/>
    </source>
</evidence>
<dbReference type="NCBIfam" id="TIGR03696">
    <property type="entry name" value="Rhs_assc_core"/>
    <property type="match status" value="1"/>
</dbReference>
<feature type="compositionally biased region" description="Polar residues" evidence="5">
    <location>
        <begin position="1313"/>
        <end position="1325"/>
    </location>
</feature>
<feature type="region of interest" description="Disordered" evidence="5">
    <location>
        <begin position="1304"/>
        <end position="1325"/>
    </location>
</feature>
<feature type="compositionally biased region" description="Low complexity" evidence="5">
    <location>
        <begin position="1610"/>
        <end position="1637"/>
    </location>
</feature>
<feature type="region of interest" description="Disordered" evidence="5">
    <location>
        <begin position="1"/>
        <end position="28"/>
    </location>
</feature>
<dbReference type="PANTHER" id="PTHR32305">
    <property type="match status" value="1"/>
</dbReference>
<evidence type="ECO:0000256" key="4">
    <source>
        <dbReference type="ARBA" id="ARBA00023026"/>
    </source>
</evidence>
<evidence type="ECO:0000313" key="7">
    <source>
        <dbReference type="EMBL" id="GAA3370766.1"/>
    </source>
</evidence>
<feature type="region of interest" description="Disordered" evidence="5">
    <location>
        <begin position="1602"/>
        <end position="1637"/>
    </location>
</feature>
<evidence type="ECO:0000259" key="6">
    <source>
        <dbReference type="Pfam" id="PF25023"/>
    </source>
</evidence>